<protein>
    <submittedName>
        <fullName evidence="1">Uncharacterized protein</fullName>
    </submittedName>
</protein>
<organism evidence="1 2">
    <name type="scientific">Alteromonas gilva</name>
    <dbReference type="NCBI Taxonomy" id="2987522"/>
    <lineage>
        <taxon>Bacteria</taxon>
        <taxon>Pseudomonadati</taxon>
        <taxon>Pseudomonadota</taxon>
        <taxon>Gammaproteobacteria</taxon>
        <taxon>Alteromonadales</taxon>
        <taxon>Alteromonadaceae</taxon>
        <taxon>Alteromonas/Salinimonas group</taxon>
        <taxon>Alteromonas</taxon>
    </lineage>
</organism>
<proteinExistence type="predicted"/>
<evidence type="ECO:0000313" key="2">
    <source>
        <dbReference type="Proteomes" id="UP001218788"/>
    </source>
</evidence>
<accession>A0ABT5L8J6</accession>
<sequence length="186" mass="20597">MIYQIQYMTETSKCNKEPFQKPLRCLERYDSVKSLRDALDDNSIILFDAVTQAVITFGLTYTSDVFKHVTQAIGATPDDLARSTALLESTENGALGMDIFYCRILVEAIHQKEAALKAVVSKGLKVGQTFKDISLSLTNFSSAVIESIDANGRVRLLCKKRGSRNRWPVNLPATHSVLMPQIKPGG</sequence>
<gene>
    <name evidence="1" type="ORF">OIK42_18890</name>
</gene>
<evidence type="ECO:0000313" key="1">
    <source>
        <dbReference type="EMBL" id="MDC8832824.1"/>
    </source>
</evidence>
<keyword evidence="2" id="KW-1185">Reference proteome</keyword>
<name>A0ABT5L8J6_9ALTE</name>
<dbReference type="Proteomes" id="UP001218788">
    <property type="component" value="Unassembled WGS sequence"/>
</dbReference>
<reference evidence="1 2" key="1">
    <citation type="submission" date="2022-10" db="EMBL/GenBank/DDBJ databases">
        <title>Alteromonas sp. chi3 Genome sequencing.</title>
        <authorList>
            <person name="Park S."/>
        </authorList>
    </citation>
    <scope>NUCLEOTIDE SEQUENCE [LARGE SCALE GENOMIC DNA]</scope>
    <source>
        <strain evidence="2">chi3</strain>
    </source>
</reference>
<dbReference type="RefSeq" id="WP_273642701.1">
    <property type="nucleotide sequence ID" value="NZ_JAQQXP010000004.1"/>
</dbReference>
<dbReference type="EMBL" id="JAQQXP010000004">
    <property type="protein sequence ID" value="MDC8832824.1"/>
    <property type="molecule type" value="Genomic_DNA"/>
</dbReference>
<comment type="caution">
    <text evidence="1">The sequence shown here is derived from an EMBL/GenBank/DDBJ whole genome shotgun (WGS) entry which is preliminary data.</text>
</comment>